<evidence type="ECO:0000313" key="1">
    <source>
        <dbReference type="EMBL" id="MFD0802190.1"/>
    </source>
</evidence>
<dbReference type="Proteomes" id="UP001596956">
    <property type="component" value="Unassembled WGS sequence"/>
</dbReference>
<dbReference type="EMBL" id="JBHTHR010000396">
    <property type="protein sequence ID" value="MFD0802190.1"/>
    <property type="molecule type" value="Genomic_DNA"/>
</dbReference>
<keyword evidence="2" id="KW-1185">Reference proteome</keyword>
<comment type="caution">
    <text evidence="1">The sequence shown here is derived from an EMBL/GenBank/DDBJ whole genome shotgun (WGS) entry which is preliminary data.</text>
</comment>
<evidence type="ECO:0000313" key="2">
    <source>
        <dbReference type="Proteomes" id="UP001596956"/>
    </source>
</evidence>
<accession>A0ABW3BGJ8</accession>
<feature type="non-terminal residue" evidence="1">
    <location>
        <position position="1"/>
    </location>
</feature>
<dbReference type="InterPro" id="IPR036683">
    <property type="entry name" value="CO_DH_flav_C_dom_sf"/>
</dbReference>
<sequence length="62" mass="6370">GAVARTPLRLPAVEEAVIGATAPEAAAAVESVPCLCSPLPQTGYKAALLRDTVRDALERALE</sequence>
<gene>
    <name evidence="1" type="ORF">ACFQZU_12820</name>
</gene>
<proteinExistence type="predicted"/>
<reference evidence="2" key="1">
    <citation type="journal article" date="2019" name="Int. J. Syst. Evol. Microbiol.">
        <title>The Global Catalogue of Microorganisms (GCM) 10K type strain sequencing project: providing services to taxonomists for standard genome sequencing and annotation.</title>
        <authorList>
            <consortium name="The Broad Institute Genomics Platform"/>
            <consortium name="The Broad Institute Genome Sequencing Center for Infectious Disease"/>
            <person name="Wu L."/>
            <person name="Ma J."/>
        </authorList>
    </citation>
    <scope>NUCLEOTIDE SEQUENCE [LARGE SCALE GENOMIC DNA]</scope>
    <source>
        <strain evidence="2">CCUG 63369</strain>
    </source>
</reference>
<protein>
    <submittedName>
        <fullName evidence="1">Oxidoreductase</fullName>
    </submittedName>
</protein>
<dbReference type="Gene3D" id="3.30.390.50">
    <property type="entry name" value="CO dehydrogenase flavoprotein, C-terminal domain"/>
    <property type="match status" value="1"/>
</dbReference>
<organism evidence="1 2">
    <name type="scientific">Streptomonospora algeriensis</name>
    <dbReference type="NCBI Taxonomy" id="995084"/>
    <lineage>
        <taxon>Bacteria</taxon>
        <taxon>Bacillati</taxon>
        <taxon>Actinomycetota</taxon>
        <taxon>Actinomycetes</taxon>
        <taxon>Streptosporangiales</taxon>
        <taxon>Nocardiopsidaceae</taxon>
        <taxon>Streptomonospora</taxon>
    </lineage>
</organism>
<dbReference type="SUPFAM" id="SSF55447">
    <property type="entry name" value="CO dehydrogenase flavoprotein C-terminal domain-like"/>
    <property type="match status" value="1"/>
</dbReference>
<name>A0ABW3BGJ8_9ACTN</name>